<keyword evidence="4" id="KW-1185">Reference proteome</keyword>
<feature type="transmembrane region" description="Helical" evidence="2">
    <location>
        <begin position="393"/>
        <end position="411"/>
    </location>
</feature>
<evidence type="ECO:0000313" key="4">
    <source>
        <dbReference type="Proteomes" id="UP000627292"/>
    </source>
</evidence>
<feature type="transmembrane region" description="Helical" evidence="2">
    <location>
        <begin position="197"/>
        <end position="215"/>
    </location>
</feature>
<feature type="transmembrane region" description="Helical" evidence="2">
    <location>
        <begin position="93"/>
        <end position="113"/>
    </location>
</feature>
<reference evidence="3" key="1">
    <citation type="journal article" date="2014" name="Int. J. Syst. Evol. Microbiol.">
        <title>Complete genome sequence of Corynebacterium casei LMG S-19264T (=DSM 44701T), isolated from a smear-ripened cheese.</title>
        <authorList>
            <consortium name="US DOE Joint Genome Institute (JGI-PGF)"/>
            <person name="Walter F."/>
            <person name="Albersmeier A."/>
            <person name="Kalinowski J."/>
            <person name="Ruckert C."/>
        </authorList>
    </citation>
    <scope>NUCLEOTIDE SEQUENCE</scope>
    <source>
        <strain evidence="3">CGMCC 1.15290</strain>
    </source>
</reference>
<feature type="transmembrane region" description="Helical" evidence="2">
    <location>
        <begin position="248"/>
        <end position="268"/>
    </location>
</feature>
<keyword evidence="2" id="KW-0812">Transmembrane</keyword>
<feature type="transmembrane region" description="Helical" evidence="2">
    <location>
        <begin position="59"/>
        <end position="81"/>
    </location>
</feature>
<evidence type="ECO:0000313" key="3">
    <source>
        <dbReference type="EMBL" id="GGH76840.1"/>
    </source>
</evidence>
<dbReference type="Proteomes" id="UP000627292">
    <property type="component" value="Unassembled WGS sequence"/>
</dbReference>
<dbReference type="AlphaFoldDB" id="A0A917J205"/>
<dbReference type="Pfam" id="PF10101">
    <property type="entry name" value="DUF2339"/>
    <property type="match status" value="2"/>
</dbReference>
<feature type="transmembrane region" description="Helical" evidence="2">
    <location>
        <begin position="144"/>
        <end position="167"/>
    </location>
</feature>
<evidence type="ECO:0000256" key="1">
    <source>
        <dbReference type="SAM" id="Coils"/>
    </source>
</evidence>
<dbReference type="PANTHER" id="PTHR38434">
    <property type="entry name" value="BLL2549 PROTEIN"/>
    <property type="match status" value="1"/>
</dbReference>
<accession>A0A917J205</accession>
<comment type="caution">
    <text evidence="3">The sequence shown here is derived from an EMBL/GenBank/DDBJ whole genome shotgun (WGS) entry which is preliminary data.</text>
</comment>
<keyword evidence="2" id="KW-0472">Membrane</keyword>
<feature type="transmembrane region" description="Helical" evidence="2">
    <location>
        <begin position="280"/>
        <end position="298"/>
    </location>
</feature>
<dbReference type="RefSeq" id="WP_188956085.1">
    <property type="nucleotide sequence ID" value="NZ_BMIB01000004.1"/>
</dbReference>
<gene>
    <name evidence="3" type="ORF">GCM10011379_42290</name>
</gene>
<reference evidence="3" key="2">
    <citation type="submission" date="2020-09" db="EMBL/GenBank/DDBJ databases">
        <authorList>
            <person name="Sun Q."/>
            <person name="Zhou Y."/>
        </authorList>
    </citation>
    <scope>NUCLEOTIDE SEQUENCE</scope>
    <source>
        <strain evidence="3">CGMCC 1.15290</strain>
    </source>
</reference>
<feature type="transmembrane region" description="Helical" evidence="2">
    <location>
        <begin position="357"/>
        <end position="387"/>
    </location>
</feature>
<dbReference type="PANTHER" id="PTHR38434:SF1">
    <property type="entry name" value="BLL2549 PROTEIN"/>
    <property type="match status" value="1"/>
</dbReference>
<proteinExistence type="predicted"/>
<feature type="coiled-coil region" evidence="1">
    <location>
        <begin position="2"/>
        <end position="36"/>
    </location>
</feature>
<organism evidence="3 4">
    <name type="scientific">Filimonas zeae</name>
    <dbReference type="NCBI Taxonomy" id="1737353"/>
    <lineage>
        <taxon>Bacteria</taxon>
        <taxon>Pseudomonadati</taxon>
        <taxon>Bacteroidota</taxon>
        <taxon>Chitinophagia</taxon>
        <taxon>Chitinophagales</taxon>
        <taxon>Chitinophagaceae</taxon>
        <taxon>Filimonas</taxon>
    </lineage>
</organism>
<keyword evidence="1" id="KW-0175">Coiled coil</keyword>
<feature type="transmembrane region" description="Helical" evidence="2">
    <location>
        <begin position="318"/>
        <end position="336"/>
    </location>
</feature>
<sequence>MTMDHNDRIAILEQQVQQLQQQVNALQQQLNATEGTAHSRRAPFKRLQPDSSSFQLENFIGLNLMHVVGIVVLVIGLSLGVKYAIDKELISEAARIALAAVAGGILYALSLWLKKNYASFSAILFSGAMATLYFTTYAACDYYYLLHITAAFVIMVAITVYTAFNAISYNRQEIAILGMTGAYAIPFLISRNQQADLLFLAYIFLINGGITFLAFTKAWRPMSSLALLITWVLFMGWLYRGISYQQQPMALAFMAGYYLLFCASLLDLPFKNRAPVSSEISLLLVIHNCCLYLASYFIFRFSAPAQGAFTYSSLAVQINPFTGFYTLFCLALAWIAERFYKQSVRLSKYLAVQGTGLLALFIYQYWMGVTVTLLWLALAIVLFIAGLAGKKEWPRIAAITLFGLTLFKLVVFDSTRFTSLQKTLCYILTGILLLLVSFFYQKFKQVLFPGKEEHLHNNSPVD</sequence>
<protein>
    <recommendedName>
        <fullName evidence="5">DUF2339 domain-containing protein</fullName>
    </recommendedName>
</protein>
<dbReference type="EMBL" id="BMIB01000004">
    <property type="protein sequence ID" value="GGH76840.1"/>
    <property type="molecule type" value="Genomic_DNA"/>
</dbReference>
<evidence type="ECO:0000256" key="2">
    <source>
        <dbReference type="SAM" id="Phobius"/>
    </source>
</evidence>
<name>A0A917J205_9BACT</name>
<keyword evidence="2" id="KW-1133">Transmembrane helix</keyword>
<feature type="transmembrane region" description="Helical" evidence="2">
    <location>
        <begin position="174"/>
        <end position="191"/>
    </location>
</feature>
<feature type="transmembrane region" description="Helical" evidence="2">
    <location>
        <begin position="423"/>
        <end position="440"/>
    </location>
</feature>
<feature type="transmembrane region" description="Helical" evidence="2">
    <location>
        <begin position="120"/>
        <end position="138"/>
    </location>
</feature>
<evidence type="ECO:0008006" key="5">
    <source>
        <dbReference type="Google" id="ProtNLM"/>
    </source>
</evidence>
<feature type="transmembrane region" description="Helical" evidence="2">
    <location>
        <begin position="222"/>
        <end position="242"/>
    </location>
</feature>
<dbReference type="InterPro" id="IPR019286">
    <property type="entry name" value="DUF2339_TM"/>
</dbReference>